<dbReference type="EMBL" id="CP000113">
    <property type="protein sequence ID" value="ABF86658.1"/>
    <property type="molecule type" value="Genomic_DNA"/>
</dbReference>
<keyword evidence="1" id="KW-0449">Lipoprotein</keyword>
<keyword evidence="2" id="KW-1185">Reference proteome</keyword>
<evidence type="ECO:0000313" key="1">
    <source>
        <dbReference type="EMBL" id="ABF86658.1"/>
    </source>
</evidence>
<dbReference type="PROSITE" id="PS51257">
    <property type="entry name" value="PROKAR_LIPOPROTEIN"/>
    <property type="match status" value="1"/>
</dbReference>
<sequence length="184" mass="20226">MRGYMRGVAIASMMGLIGCGEDDTYVYDMSLDAAALSNVPNECSGQLKAQFEGDGPATGIEAQQQWRLQRGEMDSMTLEMPDLNIRAPGITGYNVDADDEPDIFHGSVGADGGFQFVQTKVTNFGFEWGAYQAFSIVITNKHLDDTIHGHLWFRSEHLVAPPVADWDEAECVVTIPFTGKRVKE</sequence>
<name>Q1DEK8_MYXXD</name>
<dbReference type="STRING" id="246197.MXAN_0647"/>
<dbReference type="OrthoDB" id="5385325at2"/>
<gene>
    <name evidence="1" type="ordered locus">MXAN_0647</name>
</gene>
<evidence type="ECO:0000313" key="2">
    <source>
        <dbReference type="Proteomes" id="UP000002402"/>
    </source>
</evidence>
<dbReference type="HOGENOM" id="CLU_127071_0_0_7"/>
<organism evidence="1 2">
    <name type="scientific">Myxococcus xanthus (strain DK1622)</name>
    <dbReference type="NCBI Taxonomy" id="246197"/>
    <lineage>
        <taxon>Bacteria</taxon>
        <taxon>Pseudomonadati</taxon>
        <taxon>Myxococcota</taxon>
        <taxon>Myxococcia</taxon>
        <taxon>Myxococcales</taxon>
        <taxon>Cystobacterineae</taxon>
        <taxon>Myxococcaceae</taxon>
        <taxon>Myxococcus</taxon>
    </lineage>
</organism>
<reference evidence="1 2" key="1">
    <citation type="journal article" date="2006" name="Proc. Natl. Acad. Sci. U.S.A.">
        <title>Evolution of sensory complexity recorded in a myxobacterial genome.</title>
        <authorList>
            <person name="Goldman B.S."/>
            <person name="Nierman W.C."/>
            <person name="Kaiser D."/>
            <person name="Slater S.C."/>
            <person name="Durkin A.S."/>
            <person name="Eisen J.A."/>
            <person name="Ronning C.M."/>
            <person name="Barbazuk W.B."/>
            <person name="Blanchard M."/>
            <person name="Field C."/>
            <person name="Halling C."/>
            <person name="Hinkle G."/>
            <person name="Iartchuk O."/>
            <person name="Kim H.S."/>
            <person name="Mackenzie C."/>
            <person name="Madupu R."/>
            <person name="Miller N."/>
            <person name="Shvartsbeyn A."/>
            <person name="Sullivan S.A."/>
            <person name="Vaudin M."/>
            <person name="Wiegand R."/>
            <person name="Kaplan H.B."/>
        </authorList>
    </citation>
    <scope>NUCLEOTIDE SEQUENCE [LARGE SCALE GENOMIC DNA]</scope>
    <source>
        <strain evidence="2">DK1622</strain>
    </source>
</reference>
<dbReference type="KEGG" id="mxa:MXAN_0647"/>
<accession>Q1DEK8</accession>
<dbReference type="EnsemblBacteria" id="ABF86658">
    <property type="protein sequence ID" value="ABF86658"/>
    <property type="gene ID" value="MXAN_0647"/>
</dbReference>
<dbReference type="Proteomes" id="UP000002402">
    <property type="component" value="Chromosome"/>
</dbReference>
<protein>
    <submittedName>
        <fullName evidence="1">Lipoprotein</fullName>
    </submittedName>
</protein>
<proteinExistence type="predicted"/>
<dbReference type="AlphaFoldDB" id="Q1DEK8"/>